<dbReference type="PANTHER" id="PTHR33979">
    <property type="entry name" value="OS02G0221600 PROTEIN"/>
    <property type="match status" value="1"/>
</dbReference>
<feature type="transmembrane region" description="Helical" evidence="1">
    <location>
        <begin position="127"/>
        <end position="146"/>
    </location>
</feature>
<organism evidence="2 3">
    <name type="scientific">Marihabitans asiaticum</name>
    <dbReference type="NCBI Taxonomy" id="415218"/>
    <lineage>
        <taxon>Bacteria</taxon>
        <taxon>Bacillati</taxon>
        <taxon>Actinomycetota</taxon>
        <taxon>Actinomycetes</taxon>
        <taxon>Micrococcales</taxon>
        <taxon>Intrasporangiaceae</taxon>
        <taxon>Marihabitans</taxon>
    </lineage>
</organism>
<accession>A0A560WGM5</accession>
<feature type="transmembrane region" description="Helical" evidence="1">
    <location>
        <begin position="153"/>
        <end position="169"/>
    </location>
</feature>
<keyword evidence="1" id="KW-0472">Membrane</keyword>
<sequence length="244" mass="24593">MTGAAPTVRGVDPSDLSARLRPVAEPAALTGTGVAVVLVVAVAATATPALWRHLRLAVTLVHELGHAVVGVAAGRRFTGFVLRGDASGHAVTVGPARGLGVVATTWAGYPMPALVGAGLVLAGAKGWAAPVLAASLVALLVALLFVRSALTGLVVLTVGLSVGTLWWWREDPVQQHVLVGVGVVLLVGAWRHLGSLVGDRSPRSDTGALAHLTGVPAVVWLVSFALACAVAAWAASGPLLAPFA</sequence>
<comment type="caution">
    <text evidence="2">The sequence shown here is derived from an EMBL/GenBank/DDBJ whole genome shotgun (WGS) entry which is preliminary data.</text>
</comment>
<feature type="transmembrane region" description="Helical" evidence="1">
    <location>
        <begin position="99"/>
        <end position="121"/>
    </location>
</feature>
<evidence type="ECO:0000256" key="1">
    <source>
        <dbReference type="SAM" id="Phobius"/>
    </source>
</evidence>
<protein>
    <submittedName>
        <fullName evidence="2">Peptidase M50B-like protein</fullName>
    </submittedName>
</protein>
<evidence type="ECO:0000313" key="3">
    <source>
        <dbReference type="Proteomes" id="UP000315628"/>
    </source>
</evidence>
<proteinExistence type="predicted"/>
<feature type="transmembrane region" description="Helical" evidence="1">
    <location>
        <begin position="175"/>
        <end position="193"/>
    </location>
</feature>
<dbReference type="AlphaFoldDB" id="A0A560WGM5"/>
<keyword evidence="1" id="KW-1133">Transmembrane helix</keyword>
<dbReference type="InterPro" id="IPR049500">
    <property type="entry name" value="Peptidase_M50B-like"/>
</dbReference>
<name>A0A560WGM5_9MICO</name>
<dbReference type="PANTHER" id="PTHR33979:SF2">
    <property type="entry name" value="PEPTIDASE M50B-LIKE-DOMAIN-CONTAINING PROTEIN"/>
    <property type="match status" value="1"/>
</dbReference>
<gene>
    <name evidence="2" type="ORF">FB557_0274</name>
</gene>
<reference evidence="2 3" key="1">
    <citation type="submission" date="2019-06" db="EMBL/GenBank/DDBJ databases">
        <title>Sequencing the genomes of 1000 actinobacteria strains.</title>
        <authorList>
            <person name="Klenk H.-P."/>
        </authorList>
    </citation>
    <scope>NUCLEOTIDE SEQUENCE [LARGE SCALE GENOMIC DNA]</scope>
    <source>
        <strain evidence="2 3">DSM 18935</strain>
    </source>
</reference>
<keyword evidence="3" id="KW-1185">Reference proteome</keyword>
<dbReference type="Proteomes" id="UP000315628">
    <property type="component" value="Unassembled WGS sequence"/>
</dbReference>
<dbReference type="OrthoDB" id="5184455at2"/>
<dbReference type="EMBL" id="VIUW01000001">
    <property type="protein sequence ID" value="TWD16738.1"/>
    <property type="molecule type" value="Genomic_DNA"/>
</dbReference>
<keyword evidence="1" id="KW-0812">Transmembrane</keyword>
<feature type="transmembrane region" description="Helical" evidence="1">
    <location>
        <begin position="27"/>
        <end position="51"/>
    </location>
</feature>
<evidence type="ECO:0000313" key="2">
    <source>
        <dbReference type="EMBL" id="TWD16738.1"/>
    </source>
</evidence>
<dbReference type="Pfam" id="PF13398">
    <property type="entry name" value="Peptidase_M50B"/>
    <property type="match status" value="1"/>
</dbReference>
<feature type="transmembrane region" description="Helical" evidence="1">
    <location>
        <begin position="214"/>
        <end position="235"/>
    </location>
</feature>